<evidence type="ECO:0000313" key="4">
    <source>
        <dbReference type="Proteomes" id="UP000533080"/>
    </source>
</evidence>
<dbReference type="Proteomes" id="UP000533080">
    <property type="component" value="Unassembled WGS sequence"/>
</dbReference>
<accession>A0A7Y4IF11</accession>
<dbReference type="SUPFAM" id="SSF51971">
    <property type="entry name" value="Nucleotide-binding domain"/>
    <property type="match status" value="1"/>
</dbReference>
<dbReference type="RefSeq" id="WP_171440528.1">
    <property type="nucleotide sequence ID" value="NZ_JABFNT010000016.1"/>
</dbReference>
<comment type="caution">
    <text evidence="3">The sequence shown here is derived from an EMBL/GenBank/DDBJ whole genome shotgun (WGS) entry which is preliminary data.</text>
</comment>
<reference evidence="3 4" key="1">
    <citation type="submission" date="2020-05" db="EMBL/GenBank/DDBJ databases">
        <authorList>
            <person name="Whitworth D."/>
        </authorList>
    </citation>
    <scope>NUCLEOTIDE SEQUENCE [LARGE SCALE GENOMIC DNA]</scope>
    <source>
        <strain evidence="3 4">AM005</strain>
    </source>
</reference>
<evidence type="ECO:0000259" key="2">
    <source>
        <dbReference type="Pfam" id="PF01266"/>
    </source>
</evidence>
<name>A0A7Y4IF11_MYXXA</name>
<proteinExistence type="predicted"/>
<organism evidence="3 4">
    <name type="scientific">Myxococcus xanthus</name>
    <dbReference type="NCBI Taxonomy" id="34"/>
    <lineage>
        <taxon>Bacteria</taxon>
        <taxon>Pseudomonadati</taxon>
        <taxon>Myxococcota</taxon>
        <taxon>Myxococcia</taxon>
        <taxon>Myxococcales</taxon>
        <taxon>Cystobacterineae</taxon>
        <taxon>Myxococcaceae</taxon>
        <taxon>Myxococcus</taxon>
    </lineage>
</organism>
<keyword evidence="1" id="KW-0560">Oxidoreductase</keyword>
<dbReference type="GO" id="GO:0005737">
    <property type="term" value="C:cytoplasm"/>
    <property type="evidence" value="ECO:0007669"/>
    <property type="project" value="TreeGrafter"/>
</dbReference>
<dbReference type="InterPro" id="IPR006076">
    <property type="entry name" value="FAD-dep_OxRdtase"/>
</dbReference>
<dbReference type="Pfam" id="PF01266">
    <property type="entry name" value="DAO"/>
    <property type="match status" value="1"/>
</dbReference>
<evidence type="ECO:0000256" key="1">
    <source>
        <dbReference type="ARBA" id="ARBA00023002"/>
    </source>
</evidence>
<feature type="domain" description="FAD dependent oxidoreductase" evidence="2">
    <location>
        <begin position="19"/>
        <end position="356"/>
    </location>
</feature>
<protein>
    <submittedName>
        <fullName evidence="3">FAD-dependent oxidoreductase</fullName>
    </submittedName>
</protein>
<dbReference type="InterPro" id="IPR036188">
    <property type="entry name" value="FAD/NAD-bd_sf"/>
</dbReference>
<dbReference type="AlphaFoldDB" id="A0A7Y4IF11"/>
<dbReference type="GO" id="GO:0016491">
    <property type="term" value="F:oxidoreductase activity"/>
    <property type="evidence" value="ECO:0007669"/>
    <property type="project" value="UniProtKB-KW"/>
</dbReference>
<dbReference type="SUPFAM" id="SSF54373">
    <property type="entry name" value="FAD-linked reductases, C-terminal domain"/>
    <property type="match status" value="1"/>
</dbReference>
<dbReference type="PANTHER" id="PTHR13847:SF289">
    <property type="entry name" value="GLYCINE OXIDASE"/>
    <property type="match status" value="1"/>
</dbReference>
<sequence length="382" mass="38966">MVAFTSSPSASGDMTPGADILILGAGVVGLSAARRLSALGASVTVLDAVEPGGRGSRAAAGVAIPSVRLFDDPVMLAFARAGRGTLAEDLASLPGGDQLRRGNGILRVVADAKARDALAAKAAADAEGLGTWRDAASLVSLEPALEGTPLFGAFETDQGHLVDTDGYVDALLKAAAHVGVRLRLGVAARSVSESSSAVEVQTEGETFRADRLLVCAGPWSAGVEGLPSLPLKPLRGQMLVVHQPGLHLTRVVSGPSYLAPWRSGEIVVGATEEDAGFVEQVTPAGLLHLSATVAKLAPRLRDARFVRAWAGLRAATPDGHPYIGRHPGTQRTYVATGLSGQGILTGAYTGALLAELVAHGQCAAAEPFAPARITAGAPLATR</sequence>
<dbReference type="Gene3D" id="3.50.50.60">
    <property type="entry name" value="FAD/NAD(P)-binding domain"/>
    <property type="match status" value="1"/>
</dbReference>
<dbReference type="PANTHER" id="PTHR13847">
    <property type="entry name" value="SARCOSINE DEHYDROGENASE-RELATED"/>
    <property type="match status" value="1"/>
</dbReference>
<evidence type="ECO:0000313" key="3">
    <source>
        <dbReference type="EMBL" id="NOJ78093.1"/>
    </source>
</evidence>
<gene>
    <name evidence="3" type="ORF">HNV28_07025</name>
</gene>
<dbReference type="EMBL" id="JABFNT010000016">
    <property type="protein sequence ID" value="NOJ78093.1"/>
    <property type="molecule type" value="Genomic_DNA"/>
</dbReference>
<dbReference type="Gene3D" id="3.30.9.10">
    <property type="entry name" value="D-Amino Acid Oxidase, subunit A, domain 2"/>
    <property type="match status" value="1"/>
</dbReference>